<dbReference type="Pfam" id="PF00497">
    <property type="entry name" value="SBP_bac_3"/>
    <property type="match status" value="1"/>
</dbReference>
<dbReference type="NCBIfam" id="TIGR01409">
    <property type="entry name" value="TAT_signal_seq"/>
    <property type="match status" value="1"/>
</dbReference>
<evidence type="ECO:0000313" key="5">
    <source>
        <dbReference type="Proteomes" id="UP000198528"/>
    </source>
</evidence>
<accession>A0A1G6LHD3</accession>
<keyword evidence="5" id="KW-1185">Reference proteome</keyword>
<protein>
    <submittedName>
        <fullName evidence="4">Putative lysine transport system substrate-binding protein</fullName>
    </submittedName>
</protein>
<dbReference type="Gene3D" id="3.40.190.10">
    <property type="entry name" value="Periplasmic binding protein-like II"/>
    <property type="match status" value="2"/>
</dbReference>
<evidence type="ECO:0000313" key="4">
    <source>
        <dbReference type="EMBL" id="SDC42639.1"/>
    </source>
</evidence>
<dbReference type="AlphaFoldDB" id="A0A1G6LHD3"/>
<dbReference type="RefSeq" id="WP_090846815.1">
    <property type="nucleotide sequence ID" value="NZ_FMZL01000014.1"/>
</dbReference>
<feature type="domain" description="Solute-binding protein family 3/N-terminal" evidence="3">
    <location>
        <begin position="79"/>
        <end position="313"/>
    </location>
</feature>
<evidence type="ECO:0000256" key="2">
    <source>
        <dbReference type="SAM" id="MobiDB-lite"/>
    </source>
</evidence>
<evidence type="ECO:0000259" key="3">
    <source>
        <dbReference type="SMART" id="SM00062"/>
    </source>
</evidence>
<dbReference type="InterPro" id="IPR001638">
    <property type="entry name" value="Solute-binding_3/MltF_N"/>
</dbReference>
<dbReference type="PANTHER" id="PTHR35936">
    <property type="entry name" value="MEMBRANE-BOUND LYTIC MUREIN TRANSGLYCOSYLASE F"/>
    <property type="match status" value="1"/>
</dbReference>
<dbReference type="EMBL" id="FMZL01000014">
    <property type="protein sequence ID" value="SDC42639.1"/>
    <property type="molecule type" value="Genomic_DNA"/>
</dbReference>
<dbReference type="SMART" id="SM00062">
    <property type="entry name" value="PBPb"/>
    <property type="match status" value="1"/>
</dbReference>
<feature type="region of interest" description="Disordered" evidence="2">
    <location>
        <begin position="1"/>
        <end position="21"/>
    </location>
</feature>
<dbReference type="PANTHER" id="PTHR35936:SF17">
    <property type="entry name" value="ARGININE-BINDING EXTRACELLULAR PROTEIN ARTP"/>
    <property type="match status" value="1"/>
</dbReference>
<name>A0A1G6LHD3_9ACTN</name>
<organism evidence="4 5">
    <name type="scientific">Parafannyhessea umbonata</name>
    <dbReference type="NCBI Taxonomy" id="604330"/>
    <lineage>
        <taxon>Bacteria</taxon>
        <taxon>Bacillati</taxon>
        <taxon>Actinomycetota</taxon>
        <taxon>Coriobacteriia</taxon>
        <taxon>Coriobacteriales</taxon>
        <taxon>Atopobiaceae</taxon>
        <taxon>Parafannyhessea</taxon>
    </lineage>
</organism>
<dbReference type="SUPFAM" id="SSF53850">
    <property type="entry name" value="Periplasmic binding protein-like II"/>
    <property type="match status" value="1"/>
</dbReference>
<evidence type="ECO:0000256" key="1">
    <source>
        <dbReference type="ARBA" id="ARBA00022729"/>
    </source>
</evidence>
<proteinExistence type="predicted"/>
<dbReference type="STRING" id="604330.SAMN04489857_2089"/>
<gene>
    <name evidence="4" type="ORF">SAMN04487824_11423</name>
</gene>
<dbReference type="PROSITE" id="PS51318">
    <property type="entry name" value="TAT"/>
    <property type="match status" value="1"/>
</dbReference>
<keyword evidence="1" id="KW-0732">Signal</keyword>
<dbReference type="Proteomes" id="UP000198528">
    <property type="component" value="Unassembled WGS sequence"/>
</dbReference>
<dbReference type="InterPro" id="IPR006311">
    <property type="entry name" value="TAT_signal"/>
</dbReference>
<reference evidence="5" key="1">
    <citation type="submission" date="2016-10" db="EMBL/GenBank/DDBJ databases">
        <authorList>
            <person name="Varghese N."/>
            <person name="Submissions S."/>
        </authorList>
    </citation>
    <scope>NUCLEOTIDE SEQUENCE [LARGE SCALE GENOMIC DNA]</scope>
    <source>
        <strain evidence="5">DSM 22619</strain>
    </source>
</reference>
<dbReference type="InterPro" id="IPR019546">
    <property type="entry name" value="TAT_signal_bac_arc"/>
</dbReference>
<sequence>MTQKHDFEQINPQTNASGRDAVRQLSRRGFLKVSGMTAITAAGLTFLTACGPAAQGTSDKSFSSSSSKSDTGVLGDGKTLRVGMEAAYAPYNWQTTQESEYTIPIENVDGAYADGYDVQFAKIVGKALDMEPVAVKMSFTGLIDALNNGQIDVIIAGMSATKERKQSIDFSKPYFVGGFGLLVKKDSKYASAKSLEDFSGAAVLGQKDTLLDTVIDEIPSVNHLTPVDSVPNQLSQLDQGTCDAITYNTENTNGFLRANPDLVAIQFEKGKGFKETVPANVGLAKGQKKVLAKINKAIAAVDQDTRTKMFDAAVERQPS</sequence>
<dbReference type="CDD" id="cd13627">
    <property type="entry name" value="PBP2_AA_binding_like_2"/>
    <property type="match status" value="1"/>
</dbReference>